<dbReference type="EMBL" id="BGPR01001293">
    <property type="protein sequence ID" value="GBM50322.1"/>
    <property type="molecule type" value="Genomic_DNA"/>
</dbReference>
<dbReference type="OrthoDB" id="10058398at2759"/>
<keyword evidence="4 6" id="KW-0804">Transcription</keyword>
<dbReference type="GO" id="GO:0006357">
    <property type="term" value="P:regulation of transcription by RNA polymerase II"/>
    <property type="evidence" value="ECO:0007669"/>
    <property type="project" value="InterPro"/>
</dbReference>
<keyword evidence="9" id="KW-1185">Reference proteome</keyword>
<comment type="function">
    <text evidence="6">Component of the Mediator complex, a coactivator involved in the regulated transcription of nearly all RNA polymerase II-dependent genes. Mediator functions as a bridge to convey information from gene-specific regulatory proteins to the basal RNA polymerase II transcription machinery. Mediator is recruited to promoters by direct interactions with regulatory proteins and serves as a scaffold for the assembly of a functional preinitiation complex with RNA polymerase II and the general transcription factors.</text>
</comment>
<evidence type="ECO:0000256" key="2">
    <source>
        <dbReference type="ARBA" id="ARBA00005635"/>
    </source>
</evidence>
<sequence length="631" mass="70749">MSVNVCIEALQEYQVQEITYDGQEIYSQPLSMSENLTRLAHKIDFVKTESDQQTSADSTEEDSKELATFQASLWPWDSVRGKLRSMLTEVCVLVDVLNISKEKRYMVIDPVAQDPVEGKPLIVVLQKKKALSNAASILMRGSERLRESQSETMRTRTLSDFHIELLHMRQTWRLKKVGNNILGDLSFRSAGSRYWQSGVFEVSKNEVPENPPPPPPPTLSASGPPVRHNAIKVTLPNELEGFSYIHVSIQMDNETIASGELTIPLSGSNLSQTEVHWQQKLEAAQNVLFCKELFSQLASEAVQMQSNIPNLVVGNQITTSLFPGVQLIIGLCHTTVQDRVKGTTSTQTREHKPVLEHSLHQLLRELHYKAIHHPMPHPTTSALGISKRRRLAGPEASDLETIRRSIEYESLLEQIIKQTRHVVLRLRTMMIIDTFACEIKDPLIVAHWLCLSSPTLSSVKINIMTLGYETMCRTPLVIHVEEKSLKAICRDGRTMSLSYEPEELRYLLMCQASQHQVNAAQALAKLMGWKVLSSGINLGVGNVEPTGNASSVLMTSPAGDRVIALRCSPKNGIHVSVSFSPQTTDFYPSTLVRDRKWQNLAGSFREVTLEKMEGRNFLNKLEHLMACLTPC</sequence>
<dbReference type="Pfam" id="PF10156">
    <property type="entry name" value="Med17"/>
    <property type="match status" value="1"/>
</dbReference>
<evidence type="ECO:0000256" key="6">
    <source>
        <dbReference type="RuleBase" id="RU364140"/>
    </source>
</evidence>
<dbReference type="PANTHER" id="PTHR13114">
    <property type="entry name" value="MEDIATOR OF RNA POLYMERASE II TRANSCRIPTION SUBUNIT 17"/>
    <property type="match status" value="1"/>
</dbReference>
<evidence type="ECO:0000256" key="5">
    <source>
        <dbReference type="ARBA" id="ARBA00023242"/>
    </source>
</evidence>
<evidence type="ECO:0000256" key="4">
    <source>
        <dbReference type="ARBA" id="ARBA00023163"/>
    </source>
</evidence>
<dbReference type="AlphaFoldDB" id="A0A4Y2G909"/>
<gene>
    <name evidence="6 8" type="primary">MED17</name>
    <name evidence="8" type="ORF">AVEN_9079_1</name>
</gene>
<feature type="region of interest" description="Disordered" evidence="7">
    <location>
        <begin position="205"/>
        <end position="224"/>
    </location>
</feature>
<comment type="similarity">
    <text evidence="2 6">Belongs to the Mediator complex subunit 17 family.</text>
</comment>
<dbReference type="GO" id="GO:0003712">
    <property type="term" value="F:transcription coregulator activity"/>
    <property type="evidence" value="ECO:0007669"/>
    <property type="project" value="InterPro"/>
</dbReference>
<protein>
    <recommendedName>
        <fullName evidence="6">Mediator of RNA polymerase II transcription subunit 17</fullName>
    </recommendedName>
    <alternativeName>
        <fullName evidence="6">Mediator complex subunit 17</fullName>
    </alternativeName>
</protein>
<evidence type="ECO:0000313" key="8">
    <source>
        <dbReference type="EMBL" id="GBM50322.1"/>
    </source>
</evidence>
<dbReference type="Proteomes" id="UP000499080">
    <property type="component" value="Unassembled WGS sequence"/>
</dbReference>
<keyword evidence="5 6" id="KW-0539">Nucleus</keyword>
<organism evidence="8 9">
    <name type="scientific">Araneus ventricosus</name>
    <name type="common">Orbweaver spider</name>
    <name type="synonym">Epeira ventricosa</name>
    <dbReference type="NCBI Taxonomy" id="182803"/>
    <lineage>
        <taxon>Eukaryota</taxon>
        <taxon>Metazoa</taxon>
        <taxon>Ecdysozoa</taxon>
        <taxon>Arthropoda</taxon>
        <taxon>Chelicerata</taxon>
        <taxon>Arachnida</taxon>
        <taxon>Araneae</taxon>
        <taxon>Araneomorphae</taxon>
        <taxon>Entelegynae</taxon>
        <taxon>Araneoidea</taxon>
        <taxon>Araneidae</taxon>
        <taxon>Araneus</taxon>
    </lineage>
</organism>
<evidence type="ECO:0000313" key="9">
    <source>
        <dbReference type="Proteomes" id="UP000499080"/>
    </source>
</evidence>
<evidence type="ECO:0000256" key="3">
    <source>
        <dbReference type="ARBA" id="ARBA00023015"/>
    </source>
</evidence>
<dbReference type="GO" id="GO:0070847">
    <property type="term" value="C:core mediator complex"/>
    <property type="evidence" value="ECO:0007669"/>
    <property type="project" value="TreeGrafter"/>
</dbReference>
<evidence type="ECO:0000256" key="1">
    <source>
        <dbReference type="ARBA" id="ARBA00004123"/>
    </source>
</evidence>
<dbReference type="GO" id="GO:0016592">
    <property type="term" value="C:mediator complex"/>
    <property type="evidence" value="ECO:0007669"/>
    <property type="project" value="InterPro"/>
</dbReference>
<dbReference type="PANTHER" id="PTHR13114:SF7">
    <property type="entry name" value="MEDIATOR OF RNA POLYMERASE II TRANSCRIPTION SUBUNIT 17"/>
    <property type="match status" value="1"/>
</dbReference>
<keyword evidence="6" id="KW-0010">Activator</keyword>
<evidence type="ECO:0000256" key="7">
    <source>
        <dbReference type="SAM" id="MobiDB-lite"/>
    </source>
</evidence>
<comment type="subunit">
    <text evidence="6">Component of the Mediator complex.</text>
</comment>
<accession>A0A4Y2G909</accession>
<comment type="caution">
    <text evidence="8">The sequence shown here is derived from an EMBL/GenBank/DDBJ whole genome shotgun (WGS) entry which is preliminary data.</text>
</comment>
<proteinExistence type="inferred from homology"/>
<reference evidence="8 9" key="1">
    <citation type="journal article" date="2019" name="Sci. Rep.">
        <title>Orb-weaving spider Araneus ventricosus genome elucidates the spidroin gene catalogue.</title>
        <authorList>
            <person name="Kono N."/>
            <person name="Nakamura H."/>
            <person name="Ohtoshi R."/>
            <person name="Moran D.A.P."/>
            <person name="Shinohara A."/>
            <person name="Yoshida Y."/>
            <person name="Fujiwara M."/>
            <person name="Mori M."/>
            <person name="Tomita M."/>
            <person name="Arakawa K."/>
        </authorList>
    </citation>
    <scope>NUCLEOTIDE SEQUENCE [LARGE SCALE GENOMIC DNA]</scope>
</reference>
<keyword evidence="3 6" id="KW-0805">Transcription regulation</keyword>
<comment type="subcellular location">
    <subcellularLocation>
        <location evidence="1 6">Nucleus</location>
    </subcellularLocation>
</comment>
<name>A0A4Y2G909_ARAVE</name>
<dbReference type="InterPro" id="IPR019313">
    <property type="entry name" value="Mediator_Med17"/>
</dbReference>
<feature type="compositionally biased region" description="Pro residues" evidence="7">
    <location>
        <begin position="209"/>
        <end position="218"/>
    </location>
</feature>